<evidence type="ECO:0000313" key="3">
    <source>
        <dbReference type="Proteomes" id="UP000305067"/>
    </source>
</evidence>
<sequence>MPGSSSYSMDLPWPTLEKSFRDGSSPDVRDFPAPAQERAPERRDAQRGSSRGFVGDFATGSASSAHSGEHPPTPLGKSEVETGVPGNFVVAPTRSTNTSTSKTTSLRRRKHVAKNGGLIYTRYPSTRQRTRQVRTNMLGAHERYTRARCSTAGAFLQLNTAHMPTTRIPTEIRSLVTA</sequence>
<accession>A0A5C3QBH4</accession>
<name>A0A5C3QBH4_9AGAR</name>
<organism evidence="2 3">
    <name type="scientific">Pterulicium gracile</name>
    <dbReference type="NCBI Taxonomy" id="1884261"/>
    <lineage>
        <taxon>Eukaryota</taxon>
        <taxon>Fungi</taxon>
        <taxon>Dikarya</taxon>
        <taxon>Basidiomycota</taxon>
        <taxon>Agaricomycotina</taxon>
        <taxon>Agaricomycetes</taxon>
        <taxon>Agaricomycetidae</taxon>
        <taxon>Agaricales</taxon>
        <taxon>Pleurotineae</taxon>
        <taxon>Pterulaceae</taxon>
        <taxon>Pterulicium</taxon>
    </lineage>
</organism>
<gene>
    <name evidence="2" type="ORF">BDV98DRAFT_571540</name>
</gene>
<reference evidence="2 3" key="1">
    <citation type="journal article" date="2019" name="Nat. Ecol. Evol.">
        <title>Megaphylogeny resolves global patterns of mushroom evolution.</title>
        <authorList>
            <person name="Varga T."/>
            <person name="Krizsan K."/>
            <person name="Foldi C."/>
            <person name="Dima B."/>
            <person name="Sanchez-Garcia M."/>
            <person name="Sanchez-Ramirez S."/>
            <person name="Szollosi G.J."/>
            <person name="Szarkandi J.G."/>
            <person name="Papp V."/>
            <person name="Albert L."/>
            <person name="Andreopoulos W."/>
            <person name="Angelini C."/>
            <person name="Antonin V."/>
            <person name="Barry K.W."/>
            <person name="Bougher N.L."/>
            <person name="Buchanan P."/>
            <person name="Buyck B."/>
            <person name="Bense V."/>
            <person name="Catcheside P."/>
            <person name="Chovatia M."/>
            <person name="Cooper J."/>
            <person name="Damon W."/>
            <person name="Desjardin D."/>
            <person name="Finy P."/>
            <person name="Geml J."/>
            <person name="Haridas S."/>
            <person name="Hughes K."/>
            <person name="Justo A."/>
            <person name="Karasinski D."/>
            <person name="Kautmanova I."/>
            <person name="Kiss B."/>
            <person name="Kocsube S."/>
            <person name="Kotiranta H."/>
            <person name="LaButti K.M."/>
            <person name="Lechner B.E."/>
            <person name="Liimatainen K."/>
            <person name="Lipzen A."/>
            <person name="Lukacs Z."/>
            <person name="Mihaltcheva S."/>
            <person name="Morgado L.N."/>
            <person name="Niskanen T."/>
            <person name="Noordeloos M.E."/>
            <person name="Ohm R.A."/>
            <person name="Ortiz-Santana B."/>
            <person name="Ovrebo C."/>
            <person name="Racz N."/>
            <person name="Riley R."/>
            <person name="Savchenko A."/>
            <person name="Shiryaev A."/>
            <person name="Soop K."/>
            <person name="Spirin V."/>
            <person name="Szebenyi C."/>
            <person name="Tomsovsky M."/>
            <person name="Tulloss R.E."/>
            <person name="Uehling J."/>
            <person name="Grigoriev I.V."/>
            <person name="Vagvolgyi C."/>
            <person name="Papp T."/>
            <person name="Martin F.M."/>
            <person name="Miettinen O."/>
            <person name="Hibbett D.S."/>
            <person name="Nagy L.G."/>
        </authorList>
    </citation>
    <scope>NUCLEOTIDE SEQUENCE [LARGE SCALE GENOMIC DNA]</scope>
    <source>
        <strain evidence="2 3">CBS 309.79</strain>
    </source>
</reference>
<evidence type="ECO:0000256" key="1">
    <source>
        <dbReference type="SAM" id="MobiDB-lite"/>
    </source>
</evidence>
<feature type="compositionally biased region" description="Low complexity" evidence="1">
    <location>
        <begin position="93"/>
        <end position="104"/>
    </location>
</feature>
<proteinExistence type="predicted"/>
<dbReference type="EMBL" id="ML178834">
    <property type="protein sequence ID" value="TFK99404.1"/>
    <property type="molecule type" value="Genomic_DNA"/>
</dbReference>
<dbReference type="AlphaFoldDB" id="A0A5C3QBH4"/>
<keyword evidence="3" id="KW-1185">Reference proteome</keyword>
<evidence type="ECO:0000313" key="2">
    <source>
        <dbReference type="EMBL" id="TFK99404.1"/>
    </source>
</evidence>
<protein>
    <submittedName>
        <fullName evidence="2">Uncharacterized protein</fullName>
    </submittedName>
</protein>
<dbReference type="Proteomes" id="UP000305067">
    <property type="component" value="Unassembled WGS sequence"/>
</dbReference>
<feature type="region of interest" description="Disordered" evidence="1">
    <location>
        <begin position="1"/>
        <end position="108"/>
    </location>
</feature>